<dbReference type="CDD" id="cd12087">
    <property type="entry name" value="TM_EGFR-like"/>
    <property type="match status" value="1"/>
</dbReference>
<keyword evidence="1" id="KW-1133">Transmembrane helix</keyword>
<proteinExistence type="predicted"/>
<keyword evidence="1" id="KW-0812">Transmembrane</keyword>
<dbReference type="Proteomes" id="UP000593577">
    <property type="component" value="Unassembled WGS sequence"/>
</dbReference>
<feature type="transmembrane region" description="Helical" evidence="1">
    <location>
        <begin position="12"/>
        <end position="39"/>
    </location>
</feature>
<reference evidence="2 3" key="1">
    <citation type="journal article" date="2019" name="Genome Biol. Evol.">
        <title>Insights into the evolution of the New World diploid cottons (Gossypium, subgenus Houzingenia) based on genome sequencing.</title>
        <authorList>
            <person name="Grover C.E."/>
            <person name="Arick M.A. 2nd"/>
            <person name="Thrash A."/>
            <person name="Conover J.L."/>
            <person name="Sanders W.S."/>
            <person name="Peterson D.G."/>
            <person name="Frelichowski J.E."/>
            <person name="Scheffler J.A."/>
            <person name="Scheffler B.E."/>
            <person name="Wendel J.F."/>
        </authorList>
    </citation>
    <scope>NUCLEOTIDE SEQUENCE [LARGE SCALE GENOMIC DNA]</scope>
    <source>
        <strain evidence="2">185</strain>
        <tissue evidence="2">Leaf</tissue>
    </source>
</reference>
<dbReference type="EMBL" id="JABFAA010000001">
    <property type="protein sequence ID" value="MBA0673764.1"/>
    <property type="molecule type" value="Genomic_DNA"/>
</dbReference>
<sequence>MKGTSKVIMGATLVMAATLAIVLGLILVFLAELYCFLFLRRRQLKSSATPTTNTTTTASSSSSLSSVYAQGVLHAPTNFPFPHQQVLEIQAQEPNIVSPHQIGVLYPTSPPFTSFVNSPPCNASLGNNGVEDLERAVNHEQVLSCIHLLCGDVYGKLFWYLALSAKEFDIIYDFKF</sequence>
<accession>A0A7J8WGH5</accession>
<evidence type="ECO:0000256" key="1">
    <source>
        <dbReference type="SAM" id="Phobius"/>
    </source>
</evidence>
<gene>
    <name evidence="2" type="ORF">Goari_015391</name>
</gene>
<keyword evidence="3" id="KW-1185">Reference proteome</keyword>
<evidence type="ECO:0000313" key="3">
    <source>
        <dbReference type="Proteomes" id="UP000593577"/>
    </source>
</evidence>
<comment type="caution">
    <text evidence="2">The sequence shown here is derived from an EMBL/GenBank/DDBJ whole genome shotgun (WGS) entry which is preliminary data.</text>
</comment>
<name>A0A7J8WGH5_GOSAI</name>
<protein>
    <submittedName>
        <fullName evidence="2">Uncharacterized protein</fullName>
    </submittedName>
</protein>
<dbReference type="AlphaFoldDB" id="A0A7J8WGH5"/>
<organism evidence="2 3">
    <name type="scientific">Gossypium aridum</name>
    <name type="common">American cotton</name>
    <name type="synonym">Erioxylum aridum</name>
    <dbReference type="NCBI Taxonomy" id="34290"/>
    <lineage>
        <taxon>Eukaryota</taxon>
        <taxon>Viridiplantae</taxon>
        <taxon>Streptophyta</taxon>
        <taxon>Embryophyta</taxon>
        <taxon>Tracheophyta</taxon>
        <taxon>Spermatophyta</taxon>
        <taxon>Magnoliopsida</taxon>
        <taxon>eudicotyledons</taxon>
        <taxon>Gunneridae</taxon>
        <taxon>Pentapetalae</taxon>
        <taxon>rosids</taxon>
        <taxon>malvids</taxon>
        <taxon>Malvales</taxon>
        <taxon>Malvaceae</taxon>
        <taxon>Malvoideae</taxon>
        <taxon>Gossypium</taxon>
    </lineage>
</organism>
<evidence type="ECO:0000313" key="2">
    <source>
        <dbReference type="EMBL" id="MBA0673764.1"/>
    </source>
</evidence>
<keyword evidence="1" id="KW-0472">Membrane</keyword>